<dbReference type="OrthoDB" id="3561359at2759"/>
<feature type="transmembrane region" description="Helical" evidence="5">
    <location>
        <begin position="409"/>
        <end position="429"/>
    </location>
</feature>
<keyword evidence="3 5" id="KW-1133">Transmembrane helix</keyword>
<feature type="transmembrane region" description="Helical" evidence="5">
    <location>
        <begin position="7"/>
        <end position="32"/>
    </location>
</feature>
<evidence type="ECO:0000313" key="8">
    <source>
        <dbReference type="Proteomes" id="UP000193467"/>
    </source>
</evidence>
<dbReference type="SUPFAM" id="SSF103473">
    <property type="entry name" value="MFS general substrate transporter"/>
    <property type="match status" value="1"/>
</dbReference>
<dbReference type="GO" id="GO:0005886">
    <property type="term" value="C:plasma membrane"/>
    <property type="evidence" value="ECO:0007669"/>
    <property type="project" value="TreeGrafter"/>
</dbReference>
<evidence type="ECO:0000256" key="4">
    <source>
        <dbReference type="ARBA" id="ARBA00023136"/>
    </source>
</evidence>
<sequence>MSKFKKWVIVLIISSAAFCITCCSSMIALSYPDTRAELGMSQEVATLGLSLYVLGMGFFPLLLGPLSEFYGRRPIYNISFLLFVVWNFPVAFAHNTETWLIGRFFAGSCGAAFLSVAGGSVSDIFAPAEIGAPMGVYTASPFLGPVGGPIISGFINQHLDWRWTWWVTIIWAAVELVLLFFLVPETYLPAKLLRKAKKLRKAGRTDVKAPMELDERSVPRVIATSCTRPFEILATEPMALALCIWTAILLGILYMSFSAWGIVYGAYGFSTQLKGLSFLGLGIGVILGACGHPIWAYYYRRVAEKTGERPPPEEHLRKGLVGAVLCPVSLFWFAFTTYTSVHWSVSEVASVFFGIGCIWSFQATFTYLVDAFRPVAASAMAANSAMRSSFAAGFPLFTSQMFARLGTQWALALCGFLTLAMVPFPFLFFKYGARYRRGSKFANTA</sequence>
<feature type="transmembrane region" description="Helical" evidence="5">
    <location>
        <begin position="75"/>
        <end position="94"/>
    </location>
</feature>
<dbReference type="FunFam" id="1.20.1250.20:FF:000082">
    <property type="entry name" value="MFS multidrug transporter, putative"/>
    <property type="match status" value="1"/>
</dbReference>
<comment type="caution">
    <text evidence="7">The sequence shown here is derived from an EMBL/GenBank/DDBJ whole genome shotgun (WGS) entry which is preliminary data.</text>
</comment>
<dbReference type="Gene3D" id="1.20.1250.20">
    <property type="entry name" value="MFS general substrate transporter like domains"/>
    <property type="match status" value="1"/>
</dbReference>
<dbReference type="PROSITE" id="PS50850">
    <property type="entry name" value="MFS"/>
    <property type="match status" value="1"/>
</dbReference>
<reference evidence="7 8" key="1">
    <citation type="submission" date="2016-07" db="EMBL/GenBank/DDBJ databases">
        <title>Pervasive Adenine N6-methylation of Active Genes in Fungi.</title>
        <authorList>
            <consortium name="DOE Joint Genome Institute"/>
            <person name="Mondo S.J."/>
            <person name="Dannebaum R.O."/>
            <person name="Kuo R.C."/>
            <person name="Labutti K."/>
            <person name="Haridas S."/>
            <person name="Kuo A."/>
            <person name="Salamov A."/>
            <person name="Ahrendt S.R."/>
            <person name="Lipzen A."/>
            <person name="Sullivan W."/>
            <person name="Andreopoulos W.B."/>
            <person name="Clum A."/>
            <person name="Lindquist E."/>
            <person name="Daum C."/>
            <person name="Ramamoorthy G.K."/>
            <person name="Gryganskyi A."/>
            <person name="Culley D."/>
            <person name="Magnuson J.K."/>
            <person name="James T.Y."/>
            <person name="O'Malley M.A."/>
            <person name="Stajich J.E."/>
            <person name="Spatafora J.W."/>
            <person name="Visel A."/>
            <person name="Grigoriev I.V."/>
        </authorList>
    </citation>
    <scope>NUCLEOTIDE SEQUENCE [LARGE SCALE GENOMIC DNA]</scope>
    <source>
        <strain evidence="7 8">62-1032</strain>
    </source>
</reference>
<accession>A0A1Y2EDA6</accession>
<protein>
    <submittedName>
        <fullName evidence="7">Major facilitator superfamily domain-containing protein</fullName>
    </submittedName>
</protein>
<evidence type="ECO:0000256" key="3">
    <source>
        <dbReference type="ARBA" id="ARBA00022989"/>
    </source>
</evidence>
<name>A0A1Y2EDA6_9BASI</name>
<feature type="transmembrane region" description="Helical" evidence="5">
    <location>
        <begin position="238"/>
        <end position="263"/>
    </location>
</feature>
<feature type="domain" description="Major facilitator superfamily (MFS) profile" evidence="6">
    <location>
        <begin position="9"/>
        <end position="433"/>
    </location>
</feature>
<feature type="transmembrane region" description="Helical" evidence="5">
    <location>
        <begin position="163"/>
        <end position="188"/>
    </location>
</feature>
<evidence type="ECO:0000256" key="5">
    <source>
        <dbReference type="SAM" id="Phobius"/>
    </source>
</evidence>
<dbReference type="GO" id="GO:0022857">
    <property type="term" value="F:transmembrane transporter activity"/>
    <property type="evidence" value="ECO:0007669"/>
    <property type="project" value="InterPro"/>
</dbReference>
<keyword evidence="8" id="KW-1185">Reference proteome</keyword>
<dbReference type="EMBL" id="MCGR01000057">
    <property type="protein sequence ID" value="ORY69294.1"/>
    <property type="molecule type" value="Genomic_DNA"/>
</dbReference>
<dbReference type="InterPro" id="IPR020846">
    <property type="entry name" value="MFS_dom"/>
</dbReference>
<feature type="transmembrane region" description="Helical" evidence="5">
    <location>
        <begin position="130"/>
        <end position="151"/>
    </location>
</feature>
<keyword evidence="2 5" id="KW-0812">Transmembrane</keyword>
<dbReference type="PROSITE" id="PS00216">
    <property type="entry name" value="SUGAR_TRANSPORT_1"/>
    <property type="match status" value="1"/>
</dbReference>
<dbReference type="AlphaFoldDB" id="A0A1Y2EDA6"/>
<dbReference type="InterPro" id="IPR011701">
    <property type="entry name" value="MFS"/>
</dbReference>
<evidence type="ECO:0000256" key="2">
    <source>
        <dbReference type="ARBA" id="ARBA00022692"/>
    </source>
</evidence>
<proteinExistence type="predicted"/>
<dbReference type="InParanoid" id="A0A1Y2EDA6"/>
<dbReference type="Proteomes" id="UP000193467">
    <property type="component" value="Unassembled WGS sequence"/>
</dbReference>
<feature type="transmembrane region" description="Helical" evidence="5">
    <location>
        <begin position="384"/>
        <end position="403"/>
    </location>
</feature>
<feature type="transmembrane region" description="Helical" evidence="5">
    <location>
        <begin position="351"/>
        <end position="372"/>
    </location>
</feature>
<dbReference type="PANTHER" id="PTHR23502:SF7">
    <property type="entry name" value="DRUG_PROTON ANTIPORTER YHK8-RELATED"/>
    <property type="match status" value="1"/>
</dbReference>
<feature type="transmembrane region" description="Helical" evidence="5">
    <location>
        <begin position="275"/>
        <end position="298"/>
    </location>
</feature>
<dbReference type="Pfam" id="PF07690">
    <property type="entry name" value="MFS_1"/>
    <property type="match status" value="1"/>
</dbReference>
<dbReference type="InterPro" id="IPR036259">
    <property type="entry name" value="MFS_trans_sf"/>
</dbReference>
<feature type="transmembrane region" description="Helical" evidence="5">
    <location>
        <begin position="44"/>
        <end position="63"/>
    </location>
</feature>
<feature type="transmembrane region" description="Helical" evidence="5">
    <location>
        <begin position="100"/>
        <end position="118"/>
    </location>
</feature>
<dbReference type="PANTHER" id="PTHR23502">
    <property type="entry name" value="MAJOR FACILITATOR SUPERFAMILY"/>
    <property type="match status" value="1"/>
</dbReference>
<dbReference type="GO" id="GO:0140115">
    <property type="term" value="P:export across plasma membrane"/>
    <property type="evidence" value="ECO:0007669"/>
    <property type="project" value="UniProtKB-ARBA"/>
</dbReference>
<evidence type="ECO:0000256" key="1">
    <source>
        <dbReference type="ARBA" id="ARBA00004141"/>
    </source>
</evidence>
<comment type="subcellular location">
    <subcellularLocation>
        <location evidence="1">Membrane</location>
        <topology evidence="1">Multi-pass membrane protein</topology>
    </subcellularLocation>
</comment>
<dbReference type="STRING" id="106004.A0A1Y2EDA6"/>
<evidence type="ECO:0000313" key="7">
    <source>
        <dbReference type="EMBL" id="ORY69294.1"/>
    </source>
</evidence>
<organism evidence="7 8">
    <name type="scientific">Leucosporidium creatinivorum</name>
    <dbReference type="NCBI Taxonomy" id="106004"/>
    <lineage>
        <taxon>Eukaryota</taxon>
        <taxon>Fungi</taxon>
        <taxon>Dikarya</taxon>
        <taxon>Basidiomycota</taxon>
        <taxon>Pucciniomycotina</taxon>
        <taxon>Microbotryomycetes</taxon>
        <taxon>Leucosporidiales</taxon>
        <taxon>Leucosporidium</taxon>
    </lineage>
</organism>
<dbReference type="InterPro" id="IPR005829">
    <property type="entry name" value="Sugar_transporter_CS"/>
</dbReference>
<keyword evidence="4 5" id="KW-0472">Membrane</keyword>
<dbReference type="GO" id="GO:0042908">
    <property type="term" value="P:xenobiotic transport"/>
    <property type="evidence" value="ECO:0007669"/>
    <property type="project" value="UniProtKB-ARBA"/>
</dbReference>
<evidence type="ECO:0000259" key="6">
    <source>
        <dbReference type="PROSITE" id="PS50850"/>
    </source>
</evidence>
<dbReference type="CDD" id="cd17323">
    <property type="entry name" value="MFS_Tpo1_MDR_like"/>
    <property type="match status" value="1"/>
</dbReference>
<feature type="transmembrane region" description="Helical" evidence="5">
    <location>
        <begin position="319"/>
        <end position="339"/>
    </location>
</feature>
<gene>
    <name evidence="7" type="ORF">BCR35DRAFT_345497</name>
</gene>